<keyword evidence="4 12" id="KW-0645">Protease</keyword>
<proteinExistence type="inferred from homology"/>
<keyword evidence="14" id="KW-0346">Stress response</keyword>
<dbReference type="PANTHER" id="PTHR43221">
    <property type="entry name" value="PROTEASE HTPX"/>
    <property type="match status" value="1"/>
</dbReference>
<dbReference type="Gene3D" id="3.30.2010.10">
    <property type="entry name" value="Metalloproteases ('zincins'), catalytic domain"/>
    <property type="match status" value="1"/>
</dbReference>
<evidence type="ECO:0000256" key="9">
    <source>
        <dbReference type="ARBA" id="ARBA00022989"/>
    </source>
</evidence>
<dbReference type="EMBL" id="JQAX01000001">
    <property type="protein sequence ID" value="KRN33277.1"/>
    <property type="molecule type" value="Genomic_DNA"/>
</dbReference>
<feature type="transmembrane region" description="Helical" evidence="12">
    <location>
        <begin position="192"/>
        <end position="215"/>
    </location>
</feature>
<dbReference type="HAMAP" id="MF_00188">
    <property type="entry name" value="Pept_M48_protease_HtpX"/>
    <property type="match status" value="1"/>
</dbReference>
<dbReference type="CDD" id="cd07340">
    <property type="entry name" value="M48B_Htpx_like"/>
    <property type="match status" value="1"/>
</dbReference>
<feature type="binding site" evidence="12">
    <location>
        <position position="144"/>
    </location>
    <ligand>
        <name>Zn(2+)</name>
        <dbReference type="ChEBI" id="CHEBI:29105"/>
        <note>catalytic</note>
    </ligand>
</feature>
<dbReference type="STRING" id="1123500.GCA_000420365_00428"/>
<evidence type="ECO:0000256" key="4">
    <source>
        <dbReference type="ARBA" id="ARBA00022670"/>
    </source>
</evidence>
<evidence type="ECO:0000256" key="10">
    <source>
        <dbReference type="ARBA" id="ARBA00023049"/>
    </source>
</evidence>
<organism evidence="14 15">
    <name type="scientific">Weissella halotolerans DSM 20190</name>
    <dbReference type="NCBI Taxonomy" id="1123500"/>
    <lineage>
        <taxon>Bacteria</taxon>
        <taxon>Bacillati</taxon>
        <taxon>Bacillota</taxon>
        <taxon>Bacilli</taxon>
        <taxon>Lactobacillales</taxon>
        <taxon>Lactobacillaceae</taxon>
        <taxon>Weissella</taxon>
    </lineage>
</organism>
<dbReference type="EC" id="3.4.24.-" evidence="12"/>
<dbReference type="eggNOG" id="COG0501">
    <property type="taxonomic scope" value="Bacteria"/>
</dbReference>
<comment type="caution">
    <text evidence="14">The sequence shown here is derived from an EMBL/GenBank/DDBJ whole genome shotgun (WGS) entry which is preliminary data.</text>
</comment>
<dbReference type="FunCoup" id="A0A0R2G9E3">
    <property type="interactions" value="124"/>
</dbReference>
<evidence type="ECO:0000256" key="1">
    <source>
        <dbReference type="ARBA" id="ARBA00004651"/>
    </source>
</evidence>
<dbReference type="RefSeq" id="WP_022791228.1">
    <property type="nucleotide sequence ID" value="NZ_ATUU01000001.1"/>
</dbReference>
<keyword evidence="15" id="KW-1185">Reference proteome</keyword>
<feature type="transmembrane region" description="Helical" evidence="12">
    <location>
        <begin position="41"/>
        <end position="59"/>
    </location>
</feature>
<evidence type="ECO:0000256" key="2">
    <source>
        <dbReference type="ARBA" id="ARBA00009779"/>
    </source>
</evidence>
<dbReference type="Proteomes" id="UP000051296">
    <property type="component" value="Unassembled WGS sequence"/>
</dbReference>
<dbReference type="InParanoid" id="A0A0R2G9E3"/>
<evidence type="ECO:0000256" key="7">
    <source>
        <dbReference type="ARBA" id="ARBA00022801"/>
    </source>
</evidence>
<evidence type="ECO:0000256" key="8">
    <source>
        <dbReference type="ARBA" id="ARBA00022833"/>
    </source>
</evidence>
<dbReference type="Pfam" id="PF01435">
    <property type="entry name" value="Peptidase_M48"/>
    <property type="match status" value="1"/>
</dbReference>
<keyword evidence="10 12" id="KW-0482">Metalloprotease</keyword>
<dbReference type="NCBIfam" id="NF003425">
    <property type="entry name" value="PRK04897.1"/>
    <property type="match status" value="1"/>
</dbReference>
<keyword evidence="6 12" id="KW-0479">Metal-binding</keyword>
<dbReference type="OrthoDB" id="15218at2"/>
<keyword evidence="5 12" id="KW-0812">Transmembrane</keyword>
<evidence type="ECO:0000256" key="3">
    <source>
        <dbReference type="ARBA" id="ARBA00022475"/>
    </source>
</evidence>
<evidence type="ECO:0000256" key="12">
    <source>
        <dbReference type="HAMAP-Rule" id="MF_00188"/>
    </source>
</evidence>
<evidence type="ECO:0000256" key="11">
    <source>
        <dbReference type="ARBA" id="ARBA00023136"/>
    </source>
</evidence>
<keyword evidence="11 12" id="KW-0472">Membrane</keyword>
<dbReference type="InterPro" id="IPR001915">
    <property type="entry name" value="Peptidase_M48"/>
</dbReference>
<name>A0A0R2G9E3_9LACO</name>
<evidence type="ECO:0000256" key="6">
    <source>
        <dbReference type="ARBA" id="ARBA00022723"/>
    </source>
</evidence>
<feature type="binding site" evidence="12">
    <location>
        <position position="224"/>
    </location>
    <ligand>
        <name>Zn(2+)</name>
        <dbReference type="ChEBI" id="CHEBI:29105"/>
        <note>catalytic</note>
    </ligand>
</feature>
<feature type="active site" evidence="12">
    <location>
        <position position="145"/>
    </location>
</feature>
<sequence>MLFEQIAKNKRKTVLLFLVFFLFIAIVGAALGFYLLNSVQAGVIMSVVLGLVYAVYMFSQSTDVVMAMNHAHEIKRAEQAPALWHVVEDMAMVARVPMPRVFIIDDDSPNAFATGNKPEQAAVAATAGIIRTLNRDELEAVMAHEMTHVRNYDIRIQTLAVALTSAIAMLANFGTNFWYFGGNRQSDDRNDAGNIMGLIMSVLVLLLAPIIAMMMQMAISRNREYLADAGAVELTRNPQALIAALTKISQAPPMAAQNVSDTSASLYIGDPLPKASGLQHLFDSHPPMDKRIAAIKKL</sequence>
<accession>A0A0R2G9E3</accession>
<dbReference type="GO" id="GO:0005886">
    <property type="term" value="C:plasma membrane"/>
    <property type="evidence" value="ECO:0007669"/>
    <property type="project" value="UniProtKB-SubCell"/>
</dbReference>
<feature type="transmembrane region" description="Helical" evidence="12">
    <location>
        <begin position="159"/>
        <end position="180"/>
    </location>
</feature>
<dbReference type="PATRIC" id="fig|1123500.6.peg.73"/>
<keyword evidence="3 12" id="KW-1003">Cell membrane</keyword>
<dbReference type="AlphaFoldDB" id="A0A0R2G9E3"/>
<evidence type="ECO:0000259" key="13">
    <source>
        <dbReference type="Pfam" id="PF01435"/>
    </source>
</evidence>
<comment type="cofactor">
    <cofactor evidence="12">
        <name>Zn(2+)</name>
        <dbReference type="ChEBI" id="CHEBI:29105"/>
    </cofactor>
    <text evidence="12">Binds 1 zinc ion per subunit.</text>
</comment>
<evidence type="ECO:0000313" key="14">
    <source>
        <dbReference type="EMBL" id="KRN33277.1"/>
    </source>
</evidence>
<keyword evidence="7 12" id="KW-0378">Hydrolase</keyword>
<dbReference type="GO" id="GO:0008270">
    <property type="term" value="F:zinc ion binding"/>
    <property type="evidence" value="ECO:0007669"/>
    <property type="project" value="UniProtKB-UniRule"/>
</dbReference>
<feature type="transmembrane region" description="Helical" evidence="12">
    <location>
        <begin position="14"/>
        <end position="35"/>
    </location>
</feature>
<comment type="similarity">
    <text evidence="2 12">Belongs to the peptidase M48B family.</text>
</comment>
<feature type="domain" description="Peptidase M48" evidence="13">
    <location>
        <begin position="79"/>
        <end position="297"/>
    </location>
</feature>
<dbReference type="PANTHER" id="PTHR43221:SF1">
    <property type="entry name" value="PROTEASE HTPX"/>
    <property type="match status" value="1"/>
</dbReference>
<reference evidence="14 15" key="1">
    <citation type="journal article" date="2015" name="Genome Announc.">
        <title>Expanding the biotechnology potential of lactobacilli through comparative genomics of 213 strains and associated genera.</title>
        <authorList>
            <person name="Sun Z."/>
            <person name="Harris H.M."/>
            <person name="McCann A."/>
            <person name="Guo C."/>
            <person name="Argimon S."/>
            <person name="Zhang W."/>
            <person name="Yang X."/>
            <person name="Jeffery I.B."/>
            <person name="Cooney J.C."/>
            <person name="Kagawa T.F."/>
            <person name="Liu W."/>
            <person name="Song Y."/>
            <person name="Salvetti E."/>
            <person name="Wrobel A."/>
            <person name="Rasinkangas P."/>
            <person name="Parkhill J."/>
            <person name="Rea M.C."/>
            <person name="O'Sullivan O."/>
            <person name="Ritari J."/>
            <person name="Douillard F.P."/>
            <person name="Paul Ross R."/>
            <person name="Yang R."/>
            <person name="Briner A.E."/>
            <person name="Felis G.E."/>
            <person name="de Vos W.M."/>
            <person name="Barrangou R."/>
            <person name="Klaenhammer T.R."/>
            <person name="Caufield P.W."/>
            <person name="Cui Y."/>
            <person name="Zhang H."/>
            <person name="O'Toole P.W."/>
        </authorList>
    </citation>
    <scope>NUCLEOTIDE SEQUENCE [LARGE SCALE GENOMIC DNA]</scope>
    <source>
        <strain evidence="14 15">DSM 20190</strain>
    </source>
</reference>
<evidence type="ECO:0000256" key="5">
    <source>
        <dbReference type="ARBA" id="ARBA00022692"/>
    </source>
</evidence>
<feature type="binding site" evidence="12">
    <location>
        <position position="148"/>
    </location>
    <ligand>
        <name>Zn(2+)</name>
        <dbReference type="ChEBI" id="CHEBI:29105"/>
        <note>catalytic</note>
    </ligand>
</feature>
<gene>
    <name evidence="12" type="primary">htpX</name>
    <name evidence="14" type="ORF">IV68_GL000075</name>
</gene>
<dbReference type="InterPro" id="IPR022919">
    <property type="entry name" value="Pept_M48_protease_HtpX"/>
</dbReference>
<keyword evidence="8 12" id="KW-0862">Zinc</keyword>
<dbReference type="GO" id="GO:0006508">
    <property type="term" value="P:proteolysis"/>
    <property type="evidence" value="ECO:0007669"/>
    <property type="project" value="UniProtKB-KW"/>
</dbReference>
<protein>
    <recommendedName>
        <fullName evidence="12">Protease HtpX homolog</fullName>
        <ecNumber evidence="12">3.4.24.-</ecNumber>
    </recommendedName>
</protein>
<keyword evidence="9 12" id="KW-1133">Transmembrane helix</keyword>
<evidence type="ECO:0000313" key="15">
    <source>
        <dbReference type="Proteomes" id="UP000051296"/>
    </source>
</evidence>
<comment type="subcellular location">
    <subcellularLocation>
        <location evidence="1 12">Cell membrane</location>
        <topology evidence="1 12">Multi-pass membrane protein</topology>
    </subcellularLocation>
</comment>
<dbReference type="GO" id="GO:0004222">
    <property type="term" value="F:metalloendopeptidase activity"/>
    <property type="evidence" value="ECO:0007669"/>
    <property type="project" value="UniProtKB-UniRule"/>
</dbReference>
<dbReference type="InterPro" id="IPR050083">
    <property type="entry name" value="HtpX_protease"/>
</dbReference>